<feature type="compositionally biased region" description="Basic and acidic residues" evidence="1">
    <location>
        <begin position="90"/>
        <end position="100"/>
    </location>
</feature>
<reference evidence="2 3" key="1">
    <citation type="submission" date="2020-04" db="EMBL/GenBank/DDBJ databases">
        <title>Perkinsus olseni comparative genomics.</title>
        <authorList>
            <person name="Bogema D.R."/>
        </authorList>
    </citation>
    <scope>NUCLEOTIDE SEQUENCE [LARGE SCALE GENOMIC DNA]</scope>
    <source>
        <strain evidence="2">00978-12</strain>
    </source>
</reference>
<feature type="compositionally biased region" description="Basic and acidic residues" evidence="1">
    <location>
        <begin position="110"/>
        <end position="128"/>
    </location>
</feature>
<organism evidence="2 3">
    <name type="scientific">Perkinsus olseni</name>
    <name type="common">Perkinsus atlanticus</name>
    <dbReference type="NCBI Taxonomy" id="32597"/>
    <lineage>
        <taxon>Eukaryota</taxon>
        <taxon>Sar</taxon>
        <taxon>Alveolata</taxon>
        <taxon>Perkinsozoa</taxon>
        <taxon>Perkinsea</taxon>
        <taxon>Perkinsida</taxon>
        <taxon>Perkinsidae</taxon>
        <taxon>Perkinsus</taxon>
    </lineage>
</organism>
<dbReference type="AlphaFoldDB" id="A0A7J6P5F0"/>
<sequence>MTKVKLTKEQAHAKYKHLIEAWRKGEDPRPQRSGRLPKEILKIKEAIMCQRAEAAKKRSWFTKHLSVESGTSLAGGSSRSQASTSVGDGSSDHHSSESPRDNPGSSSDVAHVEEGGDESKREAFTGEKRAQPVMVDVRKPWLHNPSTVQDLEALVGRLCEVDNTRPGLYHFKCPSPEEAIRSPCLSSVPEKLAGRDLWVWSPFGGRCPKCNEADITIKQLLPVKVVLSDGPEGGWHGRLASTRRRCGNPQCRHSFSSLSYKFIKTLPVLVADSILNMFVLSNQCIVPISIIRRLRDGGMLGREAEILSGLERMALGKRRAFFNEHKRRCAQGTLANTVSTAARDICEVSAADAIPEQTVTATVAVLRGALLKDLKIHKLDLLRELGSYKIQHSLSIDHTRSVPKRVTTNRNGYLVVFVADAGTILNAVSTTSTSMAELVPALRQLRGNIDTDMLTIYVDRDCCGTAGANNRAMIAAALEREPNSIQLKVDALHIIFRLLRNTTDNHSRQTRFASALSKCFFVDNNMDVAVFRAERAKAGLVDKPASREEVRRHVRRMIPPPVELRRRLEACVRTFWELDCEGEASTHPSQRNDSTGEPLPGSVGAPLLKEGFWSAFRSVLVHVDGNCVSDSEDSVTFIRDGQGGLRHIRGSSRSECRHACIKKDFSQTSRVSGELYDCKLLWRMIFSNRRLKMKLGGEIDGKETIPIPLSCREYQLANLGGNSILVSSEPPEIVFGHEYLRLIDEERYSAICREWEEEKLAAEGCLNLDAEEDTGDAELEREILQHASGDGEEDVEFDVESAEDVPRNGAFEEIRSGGKARRKFCRLRGLHATNCIIKLENWSPYVTSVLRELISQVPDQNSETIYRLYVKRVLDEVDSAMRDCAVKAPLPLHSISLDDVKTYLKRLNHIRSSAIPATVRGQEAAARLELDLRSAVKLVFPEPRPGTQRLISPVPLDTGPTPVTSSDVIDDIVKRSALQGTAVQCSAVQCSDCTYSSRSHHRDRIVPVTGNCGSFVQRVC</sequence>
<protein>
    <submittedName>
        <fullName evidence="2">Uncharacterized protein</fullName>
    </submittedName>
</protein>
<dbReference type="EMBL" id="JABANP010000081">
    <property type="protein sequence ID" value="KAF4691315.1"/>
    <property type="molecule type" value="Genomic_DNA"/>
</dbReference>
<evidence type="ECO:0000313" key="2">
    <source>
        <dbReference type="EMBL" id="KAF4691315.1"/>
    </source>
</evidence>
<evidence type="ECO:0000313" key="3">
    <source>
        <dbReference type="Proteomes" id="UP000541610"/>
    </source>
</evidence>
<accession>A0A7J6P5F0</accession>
<proteinExistence type="predicted"/>
<dbReference type="Proteomes" id="UP000541610">
    <property type="component" value="Unassembled WGS sequence"/>
</dbReference>
<gene>
    <name evidence="2" type="ORF">FOZ60_015854</name>
</gene>
<evidence type="ECO:0000256" key="1">
    <source>
        <dbReference type="SAM" id="MobiDB-lite"/>
    </source>
</evidence>
<feature type="region of interest" description="Disordered" evidence="1">
    <location>
        <begin position="69"/>
        <end position="128"/>
    </location>
</feature>
<dbReference type="OrthoDB" id="10379197at2759"/>
<name>A0A7J6P5F0_PEROL</name>
<feature type="compositionally biased region" description="Polar residues" evidence="1">
    <location>
        <begin position="69"/>
        <end position="82"/>
    </location>
</feature>
<comment type="caution">
    <text evidence="2">The sequence shown here is derived from an EMBL/GenBank/DDBJ whole genome shotgun (WGS) entry which is preliminary data.</text>
</comment>